<keyword evidence="1" id="KW-0812">Transmembrane</keyword>
<keyword evidence="1" id="KW-1133">Transmembrane helix</keyword>
<dbReference type="Proteomes" id="UP001139293">
    <property type="component" value="Unassembled WGS sequence"/>
</dbReference>
<dbReference type="AlphaFoldDB" id="A0A9X1ZHX9"/>
<evidence type="ECO:0000256" key="1">
    <source>
        <dbReference type="SAM" id="Phobius"/>
    </source>
</evidence>
<dbReference type="RefSeq" id="WP_248949254.1">
    <property type="nucleotide sequence ID" value="NZ_JAKILB010000003.1"/>
</dbReference>
<gene>
    <name evidence="2" type="ORF">L2740_06325</name>
</gene>
<comment type="caution">
    <text evidence="2">The sequence shown here is derived from an EMBL/GenBank/DDBJ whole genome shotgun (WGS) entry which is preliminary data.</text>
</comment>
<protein>
    <submittedName>
        <fullName evidence="2">Uncharacterized protein</fullName>
    </submittedName>
</protein>
<name>A0A9X1ZHX9_9GAMM</name>
<feature type="transmembrane region" description="Helical" evidence="1">
    <location>
        <begin position="62"/>
        <end position="83"/>
    </location>
</feature>
<evidence type="ECO:0000313" key="3">
    <source>
        <dbReference type="Proteomes" id="UP001139293"/>
    </source>
</evidence>
<accession>A0A9X1ZHX9</accession>
<organism evidence="2 3">
    <name type="scientific">Shewanella pneumatophori</name>
    <dbReference type="NCBI Taxonomy" id="314092"/>
    <lineage>
        <taxon>Bacteria</taxon>
        <taxon>Pseudomonadati</taxon>
        <taxon>Pseudomonadota</taxon>
        <taxon>Gammaproteobacteria</taxon>
        <taxon>Alteromonadales</taxon>
        <taxon>Shewanellaceae</taxon>
        <taxon>Shewanella</taxon>
    </lineage>
</organism>
<evidence type="ECO:0000313" key="2">
    <source>
        <dbReference type="EMBL" id="MCL1138163.1"/>
    </source>
</evidence>
<keyword evidence="3" id="KW-1185">Reference proteome</keyword>
<reference evidence="2" key="1">
    <citation type="submission" date="2022-01" db="EMBL/GenBank/DDBJ databases">
        <title>Whole genome-based taxonomy of the Shewanellaceae.</title>
        <authorList>
            <person name="Martin-Rodriguez A.J."/>
        </authorList>
    </citation>
    <scope>NUCLEOTIDE SEQUENCE</scope>
    <source>
        <strain evidence="2">KCTC 23973</strain>
    </source>
</reference>
<dbReference type="EMBL" id="JAKILB010000003">
    <property type="protein sequence ID" value="MCL1138163.1"/>
    <property type="molecule type" value="Genomic_DNA"/>
</dbReference>
<sequence>MLRHIFSREELIVYASESAIRRTSKSLPTTLSEEEPFLCEIELDKVMQAIIDANESYGSKRFLFACIFGLKLHVVTGSGLWVFPVDPEVKFYLWQRFKDNPALST</sequence>
<proteinExistence type="predicted"/>
<keyword evidence="1" id="KW-0472">Membrane</keyword>